<dbReference type="EMBL" id="KQ090578">
    <property type="protein sequence ID" value="KMS95053.1"/>
    <property type="molecule type" value="Genomic_DNA"/>
</dbReference>
<dbReference type="InterPro" id="IPR040610">
    <property type="entry name" value="SNRNP25_ubiquitin"/>
</dbReference>
<sequence length="277" mass="31957">MRRLSFKVANEKEELFKEERDELYLSRVPFEVSLSSSLKPRRSFCRSSSISSALSFVSSRKSFSYDKLAQAPIHLTVVKLDGSSFGIEVLRMATISDLKEAVESAFSHLPNKGPGKISWRHLWAQFCLSYRGQELLNDSEYIKSYGVRDGDELRFVRHVSIAYNLIKKRSSKRIEAPKPIVETYEEEMPKEEASDDLENLSCQVEDISSHNDTYMLSQFFRGWFMYSRLSSSEQLKLEAQANRSRWTGGFVGCLRSLFHICDNRRPNYSSRVAQVEI</sequence>
<evidence type="ECO:0000313" key="2">
    <source>
        <dbReference type="EMBL" id="KMS95053.1"/>
    </source>
</evidence>
<protein>
    <recommendedName>
        <fullName evidence="1">SNRNP25 ubiquitin-like domain-containing protein</fullName>
    </recommendedName>
</protein>
<dbReference type="Proteomes" id="UP000035740">
    <property type="component" value="Unassembled WGS sequence"/>
</dbReference>
<dbReference type="InterPro" id="IPR029071">
    <property type="entry name" value="Ubiquitin-like_domsf"/>
</dbReference>
<dbReference type="Pfam" id="PF18036">
    <property type="entry name" value="Ubiquitin_4"/>
    <property type="match status" value="1"/>
</dbReference>
<dbReference type="AlphaFoldDB" id="A0A0J8B5A9"/>
<dbReference type="Gramene" id="KMS95053">
    <property type="protein sequence ID" value="KMS95053"/>
    <property type="gene ID" value="BVRB_012940"/>
</dbReference>
<dbReference type="OMA" id="SRINNGF"/>
<dbReference type="OrthoDB" id="72819at2759"/>
<dbReference type="eggNOG" id="ENOG502RH8G">
    <property type="taxonomic scope" value="Eukaryota"/>
</dbReference>
<dbReference type="CDD" id="cd17058">
    <property type="entry name" value="Ubl_SNRNP25"/>
    <property type="match status" value="1"/>
</dbReference>
<dbReference type="KEGG" id="bvg:104884892"/>
<dbReference type="GO" id="GO:0000398">
    <property type="term" value="P:mRNA splicing, via spliceosome"/>
    <property type="evidence" value="ECO:0007669"/>
    <property type="project" value="InterPro"/>
</dbReference>
<gene>
    <name evidence="2" type="ORF">BVRB_012940</name>
</gene>
<dbReference type="InterPro" id="IPR039690">
    <property type="entry name" value="SNRNP25"/>
</dbReference>
<accession>A0A0J8B5A9</accession>
<organism evidence="2 3">
    <name type="scientific">Beta vulgaris subsp. vulgaris</name>
    <name type="common">Beet</name>
    <dbReference type="NCBI Taxonomy" id="3555"/>
    <lineage>
        <taxon>Eukaryota</taxon>
        <taxon>Viridiplantae</taxon>
        <taxon>Streptophyta</taxon>
        <taxon>Embryophyta</taxon>
        <taxon>Tracheophyta</taxon>
        <taxon>Spermatophyta</taxon>
        <taxon>Magnoliopsida</taxon>
        <taxon>eudicotyledons</taxon>
        <taxon>Gunneridae</taxon>
        <taxon>Pentapetalae</taxon>
        <taxon>Caryophyllales</taxon>
        <taxon>Chenopodiaceae</taxon>
        <taxon>Betoideae</taxon>
        <taxon>Beta</taxon>
    </lineage>
</organism>
<keyword evidence="3" id="KW-1185">Reference proteome</keyword>
<evidence type="ECO:0000313" key="3">
    <source>
        <dbReference type="Proteomes" id="UP000035740"/>
    </source>
</evidence>
<name>A0A0J8B5A9_BETVV</name>
<proteinExistence type="predicted"/>
<dbReference type="PANTHER" id="PTHR14942">
    <property type="entry name" value="U11/U12 SMALL NUCLEAR RIBONUCLEOPROTEIN 25 KDA PROTEIN"/>
    <property type="match status" value="1"/>
</dbReference>
<feature type="domain" description="SNRNP25 ubiquitin-like" evidence="1">
    <location>
        <begin position="73"/>
        <end position="159"/>
    </location>
</feature>
<dbReference type="SUPFAM" id="SSF54236">
    <property type="entry name" value="Ubiquitin-like"/>
    <property type="match status" value="1"/>
</dbReference>
<evidence type="ECO:0000259" key="1">
    <source>
        <dbReference type="Pfam" id="PF18036"/>
    </source>
</evidence>
<dbReference type="Gene3D" id="3.10.20.90">
    <property type="entry name" value="Phosphatidylinositol 3-kinase Catalytic Subunit, Chain A, domain 1"/>
    <property type="match status" value="1"/>
</dbReference>
<dbReference type="PANTHER" id="PTHR14942:SF9">
    <property type="entry name" value="OS02G0188500 PROTEIN"/>
    <property type="match status" value="1"/>
</dbReference>
<reference evidence="2 3" key="1">
    <citation type="journal article" date="2014" name="Nature">
        <title>The genome of the recently domesticated crop plant sugar beet (Beta vulgaris).</title>
        <authorList>
            <person name="Dohm J.C."/>
            <person name="Minoche A.E."/>
            <person name="Holtgrawe D."/>
            <person name="Capella-Gutierrez S."/>
            <person name="Zakrzewski F."/>
            <person name="Tafer H."/>
            <person name="Rupp O."/>
            <person name="Sorensen T.R."/>
            <person name="Stracke R."/>
            <person name="Reinhardt R."/>
            <person name="Goesmann A."/>
            <person name="Kraft T."/>
            <person name="Schulz B."/>
            <person name="Stadler P.F."/>
            <person name="Schmidt T."/>
            <person name="Gabaldon T."/>
            <person name="Lehrach H."/>
            <person name="Weisshaar B."/>
            <person name="Himmelbauer H."/>
        </authorList>
    </citation>
    <scope>NUCLEOTIDE SEQUENCE [LARGE SCALE GENOMIC DNA]</scope>
    <source>
        <tissue evidence="2">Taproot</tissue>
    </source>
</reference>